<dbReference type="Pfam" id="PF00008">
    <property type="entry name" value="EGF"/>
    <property type="match status" value="3"/>
</dbReference>
<dbReference type="FunFam" id="2.10.25.10:FF:000143">
    <property type="entry name" value="Protein crumbs 1"/>
    <property type="match status" value="1"/>
</dbReference>
<dbReference type="Proteomes" id="UP000079169">
    <property type="component" value="Unplaced"/>
</dbReference>
<dbReference type="InterPro" id="IPR053119">
    <property type="entry name" value="Cubilin_domain"/>
</dbReference>
<accession>A0A3Q0IM57</accession>
<dbReference type="GO" id="GO:0005509">
    <property type="term" value="F:calcium ion binding"/>
    <property type="evidence" value="ECO:0007669"/>
    <property type="project" value="InterPro"/>
</dbReference>
<dbReference type="RefSeq" id="XP_026675728.1">
    <property type="nucleotide sequence ID" value="XM_026819927.1"/>
</dbReference>
<feature type="disulfide bond" evidence="6">
    <location>
        <begin position="376"/>
        <end position="385"/>
    </location>
</feature>
<dbReference type="CDD" id="cd00054">
    <property type="entry name" value="EGF_CA"/>
    <property type="match status" value="3"/>
</dbReference>
<evidence type="ECO:0000313" key="11">
    <source>
        <dbReference type="RefSeq" id="XP_026675728.1"/>
    </source>
</evidence>
<dbReference type="SUPFAM" id="SSF49854">
    <property type="entry name" value="Spermadhesin, CUB domain"/>
    <property type="match status" value="1"/>
</dbReference>
<dbReference type="FunFam" id="2.10.25.10:FF:000012">
    <property type="entry name" value="Delta-like protein"/>
    <property type="match status" value="1"/>
</dbReference>
<reference evidence="11" key="1">
    <citation type="submission" date="2025-08" db="UniProtKB">
        <authorList>
            <consortium name="RefSeq"/>
        </authorList>
    </citation>
    <scope>IDENTIFICATION</scope>
</reference>
<keyword evidence="1 6" id="KW-0245">EGF-like domain</keyword>
<dbReference type="Pfam" id="PF12661">
    <property type="entry name" value="hEGF"/>
    <property type="match status" value="2"/>
</dbReference>
<dbReference type="GO" id="GO:0007411">
    <property type="term" value="P:axon guidance"/>
    <property type="evidence" value="ECO:0007669"/>
    <property type="project" value="UniProtKB-ARBA"/>
</dbReference>
<evidence type="ECO:0000256" key="6">
    <source>
        <dbReference type="PROSITE-ProRule" id="PRU00076"/>
    </source>
</evidence>
<dbReference type="InterPro" id="IPR000742">
    <property type="entry name" value="EGF"/>
</dbReference>
<keyword evidence="2" id="KW-0732">Signal</keyword>
<evidence type="ECO:0000256" key="7">
    <source>
        <dbReference type="SAM" id="MobiDB-lite"/>
    </source>
</evidence>
<dbReference type="SUPFAM" id="SSF57196">
    <property type="entry name" value="EGF/Laminin"/>
    <property type="match status" value="4"/>
</dbReference>
<keyword evidence="5" id="KW-0325">Glycoprotein</keyword>
<dbReference type="PROSITE" id="PS00010">
    <property type="entry name" value="ASX_HYDROXYL"/>
    <property type="match status" value="2"/>
</dbReference>
<keyword evidence="3" id="KW-0677">Repeat</keyword>
<evidence type="ECO:0000256" key="5">
    <source>
        <dbReference type="ARBA" id="ARBA00023180"/>
    </source>
</evidence>
<dbReference type="GO" id="GO:0048056">
    <property type="term" value="P:R3/R4 cell differentiation"/>
    <property type="evidence" value="ECO:0007669"/>
    <property type="project" value="UniProtKB-ARBA"/>
</dbReference>
<sequence length="528" mass="55835">MQQLGSGNASISAPRGGSSSTLSDLNIKVKRIDRQLKKVTANLRKNECLGNPCRNGGTCIDLYNRFLCLCPAGWEGPACDTDVNECAKFKSTEDGCHNGGTCVNIPGGFQCICPPHYYGVHCNAKNFTCNGVSDAELCGHGSCREQGGSYVCVCDEGWSNGPGGVCNKDINECNTKTPVCSVSPPVQCINTPGSFQCAPCPTGYTGNGLYCVDVDECLVNNGGCSMTPYVECINTQGYRKCGQCPHGWVGDGTTCRQGTTGCSVQNGGCHPLATCRETSDTVRSVISCTCPPGMGGSGVGLMGCAYGMSGNPCGGVTCEHGGICAPIGDRGYRCQCEPGFTGKNCEVSMNLSCLNNPCENGGTCTTTSQLEVRCLCPDGYSGPYCADQMMACGGTIVRSNGTLHNSLNGYNTRSVHSCIWTLDSGVVDRVLTISFSKFTVYSKRGDCIDNYLELRDAEFPTDASSHQKKKVYNGHSTSLMSKFCDGASSLAPLTSSGNTVRLVYKTKYVWGATKPSFSIHYETGRTAL</sequence>
<name>A0A3Q0IM57_DIACI</name>
<dbReference type="PRINTS" id="PR00010">
    <property type="entry name" value="EGFBLOOD"/>
</dbReference>
<dbReference type="GO" id="GO:0040008">
    <property type="term" value="P:regulation of growth"/>
    <property type="evidence" value="ECO:0007669"/>
    <property type="project" value="UniProtKB-ARBA"/>
</dbReference>
<dbReference type="InterPro" id="IPR000859">
    <property type="entry name" value="CUB_dom"/>
</dbReference>
<dbReference type="Pfam" id="PF12947">
    <property type="entry name" value="EGF_3"/>
    <property type="match status" value="1"/>
</dbReference>
<feature type="domain" description="EGF-like" evidence="9">
    <location>
        <begin position="82"/>
        <end position="123"/>
    </location>
</feature>
<dbReference type="PANTHER" id="PTHR47761">
    <property type="entry name" value="C-TYPE LECTIN-RELATED"/>
    <property type="match status" value="1"/>
</dbReference>
<feature type="domain" description="EGF-like" evidence="9">
    <location>
        <begin position="309"/>
        <end position="346"/>
    </location>
</feature>
<dbReference type="InterPro" id="IPR013032">
    <property type="entry name" value="EGF-like_CS"/>
</dbReference>
<feature type="disulfide bond" evidence="6">
    <location>
        <begin position="336"/>
        <end position="345"/>
    </location>
</feature>
<evidence type="ECO:0000256" key="1">
    <source>
        <dbReference type="ARBA" id="ARBA00022536"/>
    </source>
</evidence>
<dbReference type="InterPro" id="IPR024731">
    <property type="entry name" value="NELL2-like_EGF"/>
</dbReference>
<evidence type="ECO:0000313" key="10">
    <source>
        <dbReference type="Proteomes" id="UP000079169"/>
    </source>
</evidence>
<dbReference type="InterPro" id="IPR001881">
    <property type="entry name" value="EGF-like_Ca-bd_dom"/>
</dbReference>
<dbReference type="PROSITE" id="PS01186">
    <property type="entry name" value="EGF_2"/>
    <property type="match status" value="3"/>
</dbReference>
<keyword evidence="4 6" id="KW-1015">Disulfide bond</keyword>
<dbReference type="PROSITE" id="PS50026">
    <property type="entry name" value="EGF_3"/>
    <property type="match status" value="4"/>
</dbReference>
<feature type="domain" description="CUB" evidence="8">
    <location>
        <begin position="392"/>
        <end position="524"/>
    </location>
</feature>
<evidence type="ECO:0000259" key="9">
    <source>
        <dbReference type="PROSITE" id="PS50026"/>
    </source>
</evidence>
<evidence type="ECO:0000256" key="4">
    <source>
        <dbReference type="ARBA" id="ARBA00023157"/>
    </source>
</evidence>
<dbReference type="GO" id="GO:0016318">
    <property type="term" value="P:ommatidial rotation"/>
    <property type="evidence" value="ECO:0007669"/>
    <property type="project" value="UniProtKB-ARBA"/>
</dbReference>
<dbReference type="PROSITE" id="PS00022">
    <property type="entry name" value="EGF_1"/>
    <property type="match status" value="4"/>
</dbReference>
<gene>
    <name evidence="11" type="primary">LOC103524549</name>
</gene>
<dbReference type="FunFam" id="2.10.25.10:FF:000379">
    <property type="entry name" value="Cubilin"/>
    <property type="match status" value="1"/>
</dbReference>
<evidence type="ECO:0000259" key="8">
    <source>
        <dbReference type="PROSITE" id="PS01180"/>
    </source>
</evidence>
<dbReference type="FunFam" id="2.10.25.10:FF:000429">
    <property type="entry name" value="Cubilin"/>
    <property type="match status" value="1"/>
</dbReference>
<dbReference type="InterPro" id="IPR018097">
    <property type="entry name" value="EGF_Ca-bd_CS"/>
</dbReference>
<dbReference type="Gene3D" id="2.60.120.290">
    <property type="entry name" value="Spermadhesin, CUB domain"/>
    <property type="match status" value="1"/>
</dbReference>
<feature type="disulfide bond" evidence="6">
    <location>
        <begin position="113"/>
        <end position="122"/>
    </location>
</feature>
<feature type="domain" description="EGF-like" evidence="9">
    <location>
        <begin position="44"/>
        <end position="80"/>
    </location>
</feature>
<keyword evidence="10" id="KW-1185">Reference proteome</keyword>
<dbReference type="CDD" id="cd00041">
    <property type="entry name" value="CUB"/>
    <property type="match status" value="1"/>
</dbReference>
<dbReference type="GO" id="GO:0050769">
    <property type="term" value="P:positive regulation of neurogenesis"/>
    <property type="evidence" value="ECO:0007669"/>
    <property type="project" value="UniProtKB-ARBA"/>
</dbReference>
<evidence type="ECO:0000256" key="2">
    <source>
        <dbReference type="ARBA" id="ARBA00022729"/>
    </source>
</evidence>
<dbReference type="KEGG" id="dci:103524549"/>
<dbReference type="PROSITE" id="PS01180">
    <property type="entry name" value="CUB"/>
    <property type="match status" value="1"/>
</dbReference>
<dbReference type="Pfam" id="PF07645">
    <property type="entry name" value="EGF_CA"/>
    <property type="match status" value="2"/>
</dbReference>
<dbReference type="GO" id="GO:0005911">
    <property type="term" value="C:cell-cell junction"/>
    <property type="evidence" value="ECO:0007669"/>
    <property type="project" value="UniProtKB-ARBA"/>
</dbReference>
<dbReference type="InterPro" id="IPR035914">
    <property type="entry name" value="Sperma_CUB_dom_sf"/>
</dbReference>
<dbReference type="AlphaFoldDB" id="A0A3Q0IM57"/>
<dbReference type="InterPro" id="IPR009030">
    <property type="entry name" value="Growth_fac_rcpt_cys_sf"/>
</dbReference>
<proteinExistence type="predicted"/>
<dbReference type="InterPro" id="IPR000152">
    <property type="entry name" value="EGF-type_Asp/Asn_hydroxyl_site"/>
</dbReference>
<dbReference type="InterPro" id="IPR049883">
    <property type="entry name" value="NOTCH1_EGF-like"/>
</dbReference>
<dbReference type="PANTHER" id="PTHR47761:SF1">
    <property type="entry name" value="C-TYPE LECTIN-RELATED"/>
    <property type="match status" value="1"/>
</dbReference>
<dbReference type="GO" id="GO:0120035">
    <property type="term" value="P:regulation of plasma membrane bounded cell projection organization"/>
    <property type="evidence" value="ECO:0007669"/>
    <property type="project" value="UniProtKB-ARBA"/>
</dbReference>
<feature type="region of interest" description="Disordered" evidence="7">
    <location>
        <begin position="1"/>
        <end position="22"/>
    </location>
</feature>
<feature type="disulfide bond" evidence="6">
    <location>
        <begin position="70"/>
        <end position="79"/>
    </location>
</feature>
<dbReference type="GeneID" id="103524549"/>
<dbReference type="PROSITE" id="PS01187">
    <property type="entry name" value="EGF_CA"/>
    <property type="match status" value="2"/>
</dbReference>
<dbReference type="PaxDb" id="121845-A0A3Q0IM57"/>
<organism evidence="10 11">
    <name type="scientific">Diaphorina citri</name>
    <name type="common">Asian citrus psyllid</name>
    <dbReference type="NCBI Taxonomy" id="121845"/>
    <lineage>
        <taxon>Eukaryota</taxon>
        <taxon>Metazoa</taxon>
        <taxon>Ecdysozoa</taxon>
        <taxon>Arthropoda</taxon>
        <taxon>Hexapoda</taxon>
        <taxon>Insecta</taxon>
        <taxon>Pterygota</taxon>
        <taxon>Neoptera</taxon>
        <taxon>Paraneoptera</taxon>
        <taxon>Hemiptera</taxon>
        <taxon>Sternorrhyncha</taxon>
        <taxon>Psylloidea</taxon>
        <taxon>Psyllidae</taxon>
        <taxon>Diaphorininae</taxon>
        <taxon>Diaphorina</taxon>
    </lineage>
</organism>
<feature type="domain" description="EGF-like" evidence="9">
    <location>
        <begin position="349"/>
        <end position="386"/>
    </location>
</feature>
<protein>
    <submittedName>
        <fullName evidence="11">Cubilin-like</fullName>
    </submittedName>
</protein>
<dbReference type="Gene3D" id="2.10.25.10">
    <property type="entry name" value="Laminin"/>
    <property type="match status" value="7"/>
</dbReference>
<dbReference type="SMART" id="SM00179">
    <property type="entry name" value="EGF_CA"/>
    <property type="match status" value="6"/>
</dbReference>
<dbReference type="SMART" id="SM00042">
    <property type="entry name" value="CUB"/>
    <property type="match status" value="1"/>
</dbReference>
<evidence type="ECO:0000256" key="3">
    <source>
        <dbReference type="ARBA" id="ARBA00022737"/>
    </source>
</evidence>
<dbReference type="SUPFAM" id="SSF57184">
    <property type="entry name" value="Growth factor receptor domain"/>
    <property type="match status" value="1"/>
</dbReference>
<dbReference type="STRING" id="121845.A0A3Q0IM57"/>
<comment type="caution">
    <text evidence="6">Lacks conserved residue(s) required for the propagation of feature annotation.</text>
</comment>
<dbReference type="SMART" id="SM00181">
    <property type="entry name" value="EGF"/>
    <property type="match status" value="8"/>
</dbReference>